<dbReference type="Proteomes" id="UP000245783">
    <property type="component" value="Unassembled WGS sequence"/>
</dbReference>
<evidence type="ECO:0000256" key="7">
    <source>
        <dbReference type="PIRSR" id="PIRSR000915-2"/>
    </source>
</evidence>
<gene>
    <name evidence="9" type="ORF">IE81DRAFT_292887</name>
</gene>
<evidence type="ECO:0000313" key="9">
    <source>
        <dbReference type="EMBL" id="PWN40779.1"/>
    </source>
</evidence>
<keyword evidence="8" id="KW-0460">Magnesium</keyword>
<dbReference type="RefSeq" id="XP_025367939.1">
    <property type="nucleotide sequence ID" value="XM_025511977.1"/>
</dbReference>
<keyword evidence="1 5" id="KW-0378">Hydrolase</keyword>
<dbReference type="InterPro" id="IPR023214">
    <property type="entry name" value="HAD_sf"/>
</dbReference>
<comment type="cofactor">
    <cofactor evidence="8">
        <name>Mg(2+)</name>
        <dbReference type="ChEBI" id="CHEBI:18420"/>
    </cofactor>
    <text evidence="8">Divalent metal ions. Mg(2+) is the most effective.</text>
</comment>
<dbReference type="PANTHER" id="PTHR19288:SF46">
    <property type="entry name" value="HALOACID DEHALOGENASE-LIKE HYDROLASE DOMAIN-CONTAINING PROTEIN 2"/>
    <property type="match status" value="1"/>
</dbReference>
<dbReference type="GO" id="GO:0004035">
    <property type="term" value="F:alkaline phosphatase activity"/>
    <property type="evidence" value="ECO:0007669"/>
    <property type="project" value="UniProtKB-ARBA"/>
</dbReference>
<evidence type="ECO:0000256" key="2">
    <source>
        <dbReference type="ARBA" id="ARBA00050247"/>
    </source>
</evidence>
<sequence>MSYKHLSTSSDHASLISSYDTYLFDCDGVLWSGDEVIAGAKEVLQRLRASGKSIIFVTNNATKSRRAYLKKFQSLGIQADVSEIFSSAYASAVYLKHVLKLPEDRKVYVLGMEGIQEELEDVGLKWCGGTSPEDNVFLPTLDFTSLLQPEVIDGKVGAVLCGFDMHMSYIKLAKAYKHITRAGATSGSPQAGESGGACHFILTNDDSTFPAKGGPWPGAGSLSAPLVFSSKRTPTIIGKPHQHMLDCIEAVKPFDKSRALFVGDRLDTDIAFANKGGIKSLLVLTGISTKAEIDADGAEVVPDYLTQSLGDLLAAFQ</sequence>
<feature type="binding site" evidence="8">
    <location>
        <position position="264"/>
    </location>
    <ligand>
        <name>Mg(2+)</name>
        <dbReference type="ChEBI" id="CHEBI:18420"/>
    </ligand>
</feature>
<dbReference type="Pfam" id="PF13344">
    <property type="entry name" value="Hydrolase_6"/>
    <property type="match status" value="1"/>
</dbReference>
<feature type="binding site" evidence="8">
    <location>
        <position position="25"/>
    </location>
    <ligand>
        <name>Mg(2+)</name>
        <dbReference type="ChEBI" id="CHEBI:18420"/>
    </ligand>
</feature>
<reference evidence="9 10" key="1">
    <citation type="journal article" date="2018" name="Mol. Biol. Evol.">
        <title>Broad Genomic Sampling Reveals a Smut Pathogenic Ancestry of the Fungal Clade Ustilaginomycotina.</title>
        <authorList>
            <person name="Kijpornyongpan T."/>
            <person name="Mondo S.J."/>
            <person name="Barry K."/>
            <person name="Sandor L."/>
            <person name="Lee J."/>
            <person name="Lipzen A."/>
            <person name="Pangilinan J."/>
            <person name="LaButti K."/>
            <person name="Hainaut M."/>
            <person name="Henrissat B."/>
            <person name="Grigoriev I.V."/>
            <person name="Spatafora J.W."/>
            <person name="Aime M.C."/>
        </authorList>
    </citation>
    <scope>NUCLEOTIDE SEQUENCE [LARGE SCALE GENOMIC DNA]</scope>
    <source>
        <strain evidence="9 10">MCA 4658</strain>
    </source>
</reference>
<evidence type="ECO:0000256" key="4">
    <source>
        <dbReference type="ARBA" id="ARBA00069197"/>
    </source>
</evidence>
<dbReference type="AlphaFoldDB" id="A0A316VT13"/>
<organism evidence="9 10">
    <name type="scientific">Ceraceosorus guamensis</name>
    <dbReference type="NCBI Taxonomy" id="1522189"/>
    <lineage>
        <taxon>Eukaryota</taxon>
        <taxon>Fungi</taxon>
        <taxon>Dikarya</taxon>
        <taxon>Basidiomycota</taxon>
        <taxon>Ustilaginomycotina</taxon>
        <taxon>Exobasidiomycetes</taxon>
        <taxon>Ceraceosorales</taxon>
        <taxon>Ceraceosoraceae</taxon>
        <taxon>Ceraceosorus</taxon>
    </lineage>
</organism>
<keyword evidence="10" id="KW-1185">Reference proteome</keyword>
<name>A0A316VT13_9BASI</name>
<dbReference type="SUPFAM" id="SSF56784">
    <property type="entry name" value="HAD-like"/>
    <property type="match status" value="1"/>
</dbReference>
<keyword evidence="8" id="KW-0479">Metal-binding</keyword>
<evidence type="ECO:0000256" key="6">
    <source>
        <dbReference type="PIRSR" id="PIRSR000915-1"/>
    </source>
</evidence>
<dbReference type="EC" id="3.1.3.41" evidence="3 5"/>
<feature type="binding site" evidence="7">
    <location>
        <position position="239"/>
    </location>
    <ligand>
        <name>substrate</name>
    </ligand>
</feature>
<comment type="catalytic activity">
    <reaction evidence="2 5">
        <text>4-nitrophenyl phosphate + H2O = 4-nitrophenol + phosphate + H(+)</text>
        <dbReference type="Rhea" id="RHEA:21664"/>
        <dbReference type="ChEBI" id="CHEBI:15377"/>
        <dbReference type="ChEBI" id="CHEBI:15378"/>
        <dbReference type="ChEBI" id="CHEBI:43474"/>
        <dbReference type="ChEBI" id="CHEBI:57917"/>
        <dbReference type="ChEBI" id="CHEBI:61146"/>
        <dbReference type="EC" id="3.1.3.41"/>
    </reaction>
</comment>
<protein>
    <recommendedName>
        <fullName evidence="4 5">4-nitrophenylphosphatase</fullName>
        <shortName evidence="5">PNPPase</shortName>
        <ecNumber evidence="3 5">3.1.3.41</ecNumber>
    </recommendedName>
</protein>
<dbReference type="GeneID" id="37033847"/>
<dbReference type="STRING" id="1522189.A0A316VT13"/>
<feature type="active site" description="Proton donor" evidence="6">
    <location>
        <position position="27"/>
    </location>
</feature>
<dbReference type="Gene3D" id="3.40.50.1000">
    <property type="entry name" value="HAD superfamily/HAD-like"/>
    <property type="match status" value="2"/>
</dbReference>
<dbReference type="InterPro" id="IPR006357">
    <property type="entry name" value="HAD-SF_hydro_IIA"/>
</dbReference>
<dbReference type="GO" id="GO:0008967">
    <property type="term" value="F:phosphoglycolate phosphatase activity"/>
    <property type="evidence" value="ECO:0007669"/>
    <property type="project" value="TreeGrafter"/>
</dbReference>
<dbReference type="Pfam" id="PF13242">
    <property type="entry name" value="Hydrolase_like"/>
    <property type="match status" value="1"/>
</dbReference>
<dbReference type="InterPro" id="IPR006349">
    <property type="entry name" value="PGP_euk"/>
</dbReference>
<dbReference type="OrthoDB" id="413953at2759"/>
<dbReference type="InParanoid" id="A0A316VT13"/>
<accession>A0A316VT13</accession>
<evidence type="ECO:0000256" key="8">
    <source>
        <dbReference type="PIRSR" id="PIRSR000915-3"/>
    </source>
</evidence>
<evidence type="ECO:0000256" key="3">
    <source>
        <dbReference type="ARBA" id="ARBA00066659"/>
    </source>
</evidence>
<evidence type="ECO:0000256" key="5">
    <source>
        <dbReference type="PIRNR" id="PIRNR000915"/>
    </source>
</evidence>
<evidence type="ECO:0000256" key="1">
    <source>
        <dbReference type="ARBA" id="ARBA00022801"/>
    </source>
</evidence>
<feature type="active site" description="Nucleophile" evidence="6">
    <location>
        <position position="25"/>
    </location>
</feature>
<dbReference type="PIRSF" id="PIRSF000915">
    <property type="entry name" value="PGP-type_phosphatase"/>
    <property type="match status" value="1"/>
</dbReference>
<dbReference type="InterPro" id="IPR036412">
    <property type="entry name" value="HAD-like_sf"/>
</dbReference>
<dbReference type="FunCoup" id="A0A316VT13">
    <property type="interactions" value="26"/>
</dbReference>
<dbReference type="NCBIfam" id="TIGR01460">
    <property type="entry name" value="HAD-SF-IIA"/>
    <property type="match status" value="1"/>
</dbReference>
<dbReference type="GO" id="GO:0046872">
    <property type="term" value="F:metal ion binding"/>
    <property type="evidence" value="ECO:0007669"/>
    <property type="project" value="UniProtKB-KW"/>
</dbReference>
<dbReference type="PANTHER" id="PTHR19288">
    <property type="entry name" value="4-NITROPHENYLPHOSPHATASE-RELATED"/>
    <property type="match status" value="1"/>
</dbReference>
<dbReference type="FunFam" id="3.40.50.1000:FF:000039">
    <property type="entry name" value="Phosphoglycolate phosphatase"/>
    <property type="match status" value="1"/>
</dbReference>
<dbReference type="GO" id="GO:0005737">
    <property type="term" value="C:cytoplasm"/>
    <property type="evidence" value="ECO:0007669"/>
    <property type="project" value="TreeGrafter"/>
</dbReference>
<proteinExistence type="predicted"/>
<evidence type="ECO:0000313" key="10">
    <source>
        <dbReference type="Proteomes" id="UP000245783"/>
    </source>
</evidence>
<feature type="binding site" evidence="8">
    <location>
        <position position="27"/>
    </location>
    <ligand>
        <name>Mg(2+)</name>
        <dbReference type="ChEBI" id="CHEBI:18420"/>
    </ligand>
</feature>
<dbReference type="NCBIfam" id="TIGR01452">
    <property type="entry name" value="PGP_euk"/>
    <property type="match status" value="1"/>
</dbReference>
<dbReference type="EMBL" id="KZ819407">
    <property type="protein sequence ID" value="PWN40779.1"/>
    <property type="molecule type" value="Genomic_DNA"/>
</dbReference>